<sequence length="423" mass="45439">MPYVCGSCRTDLTHLVTEKQTEEGIMVFEGFTPGASEPTPAPKFQSVSFKCTNTPNCGRLNAFEIAAKDANDTVLGRILDEEESQTYTQLRTYVTPKETGERIDKYVSWLFGGAGTLSTLLALFNSVIPFTPAGKVLLTISIVLMVACLLAAASASTLTAKKINPNNLKALMAHVVERRGKQGSQLWLATLFFAGAILVLGLIPALNLMTQESKHPRLQAGYAYDSNRLTATLNASGLDPFEVIELQIFARNDPNAVVARGRSAAGASGEAQLNLTLDRGDQVRPLAMKSWRSHDGKMEDEQLTALEIPAPSIAEQVTYSLENGKLRLGLAVTNLAAPRTYVLEVSREGKNAPHVLAQTRLVLGSTVSTGELKLEKDVDLASGALSLVVAREEGSNLVSIFNRKLTDSVLQVSQAPLVNGAAN</sequence>
<comment type="caution">
    <text evidence="2">The sequence shown here is derived from an EMBL/GenBank/DDBJ whole genome shotgun (WGS) entry which is preliminary data.</text>
</comment>
<evidence type="ECO:0000313" key="3">
    <source>
        <dbReference type="Proteomes" id="UP000011682"/>
    </source>
</evidence>
<gene>
    <name evidence="2" type="ORF">D187_003113</name>
</gene>
<name>S9QD02_CYSF2</name>
<reference evidence="2" key="1">
    <citation type="submission" date="2013-05" db="EMBL/GenBank/DDBJ databases">
        <title>Genome assembly of Cystobacter fuscus DSM 2262.</title>
        <authorList>
            <person name="Sharma G."/>
            <person name="Khatri I."/>
            <person name="Kaur C."/>
            <person name="Mayilraj S."/>
            <person name="Subramanian S."/>
        </authorList>
    </citation>
    <scope>NUCLEOTIDE SEQUENCE [LARGE SCALE GENOMIC DNA]</scope>
    <source>
        <strain evidence="2">DSM 2262</strain>
    </source>
</reference>
<dbReference type="EMBL" id="ANAH02000018">
    <property type="protein sequence ID" value="EPX59209.1"/>
    <property type="molecule type" value="Genomic_DNA"/>
</dbReference>
<evidence type="ECO:0000313" key="2">
    <source>
        <dbReference type="EMBL" id="EPX59209.1"/>
    </source>
</evidence>
<dbReference type="AlphaFoldDB" id="S9QD02"/>
<keyword evidence="1" id="KW-1133">Transmembrane helix</keyword>
<protein>
    <submittedName>
        <fullName evidence="2">Uncharacterized protein</fullName>
    </submittedName>
</protein>
<evidence type="ECO:0000256" key="1">
    <source>
        <dbReference type="SAM" id="Phobius"/>
    </source>
</evidence>
<accession>S9QD02</accession>
<organism evidence="2 3">
    <name type="scientific">Cystobacter fuscus (strain ATCC 25194 / DSM 2262 / NBRC 100088 / M29)</name>
    <dbReference type="NCBI Taxonomy" id="1242864"/>
    <lineage>
        <taxon>Bacteria</taxon>
        <taxon>Pseudomonadati</taxon>
        <taxon>Myxococcota</taxon>
        <taxon>Myxococcia</taxon>
        <taxon>Myxococcales</taxon>
        <taxon>Cystobacterineae</taxon>
        <taxon>Archangiaceae</taxon>
        <taxon>Cystobacter</taxon>
    </lineage>
</organism>
<proteinExistence type="predicted"/>
<dbReference type="RefSeq" id="WP_002623696.1">
    <property type="nucleotide sequence ID" value="NZ_ANAH02000018.1"/>
</dbReference>
<feature type="transmembrane region" description="Helical" evidence="1">
    <location>
        <begin position="106"/>
        <end position="124"/>
    </location>
</feature>
<keyword evidence="3" id="KW-1185">Reference proteome</keyword>
<feature type="transmembrane region" description="Helical" evidence="1">
    <location>
        <begin position="136"/>
        <end position="160"/>
    </location>
</feature>
<keyword evidence="1" id="KW-0472">Membrane</keyword>
<keyword evidence="1" id="KW-0812">Transmembrane</keyword>
<feature type="transmembrane region" description="Helical" evidence="1">
    <location>
        <begin position="186"/>
        <end position="209"/>
    </location>
</feature>
<dbReference type="Proteomes" id="UP000011682">
    <property type="component" value="Unassembled WGS sequence"/>
</dbReference>